<keyword evidence="2" id="KW-1185">Reference proteome</keyword>
<sequence length="60" mass="6854">MAKTAWDTSHIHIEVNDQNEGQIRARITGNATFLRLPRILGHGDHRSSSRGVTRFRWDLG</sequence>
<accession>A0ABY5FAD1</accession>
<organism evidence="1 2">
    <name type="scientific">Streptomyces cavourensis</name>
    <dbReference type="NCBI Taxonomy" id="67258"/>
    <lineage>
        <taxon>Bacteria</taxon>
        <taxon>Bacillati</taxon>
        <taxon>Actinomycetota</taxon>
        <taxon>Actinomycetes</taxon>
        <taxon>Kitasatosporales</taxon>
        <taxon>Streptomycetaceae</taxon>
        <taxon>Streptomyces</taxon>
    </lineage>
</organism>
<dbReference type="Proteomes" id="UP001058236">
    <property type="component" value="Chromosome"/>
</dbReference>
<evidence type="ECO:0000313" key="1">
    <source>
        <dbReference type="EMBL" id="UTR80684.1"/>
    </source>
</evidence>
<protein>
    <submittedName>
        <fullName evidence="1">Uncharacterized protein</fullName>
    </submittedName>
</protein>
<evidence type="ECO:0000313" key="2">
    <source>
        <dbReference type="Proteomes" id="UP001058236"/>
    </source>
</evidence>
<gene>
    <name evidence="1" type="ORF">NLU04_20485</name>
</gene>
<reference evidence="1" key="1">
    <citation type="submission" date="2022-07" db="EMBL/GenBank/DDBJ databases">
        <title>Genomic of Streptomyces cavourensis F2.</title>
        <authorList>
            <person name="Hu S."/>
            <person name="Liang W."/>
        </authorList>
    </citation>
    <scope>NUCLEOTIDE SEQUENCE</scope>
    <source>
        <strain evidence="1">F2</strain>
    </source>
</reference>
<proteinExistence type="predicted"/>
<name>A0ABY5FAD1_9ACTN</name>
<dbReference type="RefSeq" id="WP_099128705.1">
    <property type="nucleotide sequence ID" value="NZ_CP101397.1"/>
</dbReference>
<dbReference type="EMBL" id="CP101397">
    <property type="protein sequence ID" value="UTR80684.1"/>
    <property type="molecule type" value="Genomic_DNA"/>
</dbReference>